<evidence type="ECO:0000313" key="5">
    <source>
        <dbReference type="EMBL" id="URI11649.1"/>
    </source>
</evidence>
<keyword evidence="1" id="KW-0805">Transcription regulation</keyword>
<accession>A0ABY4SGL0</accession>
<dbReference type="EMBL" id="CP097636">
    <property type="protein sequence ID" value="URI11649.1"/>
    <property type="molecule type" value="Genomic_DNA"/>
</dbReference>
<keyword evidence="3" id="KW-0804">Transcription</keyword>
<evidence type="ECO:0000256" key="3">
    <source>
        <dbReference type="ARBA" id="ARBA00023163"/>
    </source>
</evidence>
<dbReference type="SUPFAM" id="SSF46785">
    <property type="entry name" value="Winged helix' DNA-binding domain"/>
    <property type="match status" value="1"/>
</dbReference>
<dbReference type="PANTHER" id="PTHR33164">
    <property type="entry name" value="TRANSCRIPTIONAL REGULATOR, MARR FAMILY"/>
    <property type="match status" value="1"/>
</dbReference>
<dbReference type="Pfam" id="PF01047">
    <property type="entry name" value="MarR"/>
    <property type="match status" value="1"/>
</dbReference>
<dbReference type="PROSITE" id="PS50995">
    <property type="entry name" value="HTH_MARR_2"/>
    <property type="match status" value="1"/>
</dbReference>
<dbReference type="PRINTS" id="PR00598">
    <property type="entry name" value="HTHMARR"/>
</dbReference>
<dbReference type="InterPro" id="IPR036390">
    <property type="entry name" value="WH_DNA-bd_sf"/>
</dbReference>
<dbReference type="InterPro" id="IPR023187">
    <property type="entry name" value="Tscrpt_reg_MarR-type_CS"/>
</dbReference>
<dbReference type="PROSITE" id="PS01117">
    <property type="entry name" value="HTH_MARR_1"/>
    <property type="match status" value="1"/>
</dbReference>
<keyword evidence="2" id="KW-0238">DNA-binding</keyword>
<dbReference type="InterPro" id="IPR039422">
    <property type="entry name" value="MarR/SlyA-like"/>
</dbReference>
<evidence type="ECO:0000256" key="2">
    <source>
        <dbReference type="ARBA" id="ARBA00023125"/>
    </source>
</evidence>
<protein>
    <submittedName>
        <fullName evidence="5">MarR family transcriptional regulator</fullName>
    </submittedName>
</protein>
<evidence type="ECO:0000313" key="6">
    <source>
        <dbReference type="Proteomes" id="UP001056201"/>
    </source>
</evidence>
<sequence length="170" mass="18459">MDESTAAPAAFYRADAWSADDSLGMLMKRVMQSIALQADRRLVGHGLTHVQWVPLMKLKTGQCCTVASLARDLQTDAGAMTRALDRLEAKGLVVRVRSATDRRVVNLALTEEGDRLASLVLPVLAEVFNEHLDGFSHAEWQTLLDLLRRMARNADAMRGAEGAGDAADAA</sequence>
<dbReference type="PANTHER" id="PTHR33164:SF64">
    <property type="entry name" value="TRANSCRIPTIONAL REGULATOR SLYA"/>
    <property type="match status" value="1"/>
</dbReference>
<name>A0ABY4SGL0_AQUTE</name>
<keyword evidence="6" id="KW-1185">Reference proteome</keyword>
<organism evidence="5 6">
    <name type="scientific">Aquincola tertiaricarbonis</name>
    <dbReference type="NCBI Taxonomy" id="391953"/>
    <lineage>
        <taxon>Bacteria</taxon>
        <taxon>Pseudomonadati</taxon>
        <taxon>Pseudomonadota</taxon>
        <taxon>Betaproteobacteria</taxon>
        <taxon>Burkholderiales</taxon>
        <taxon>Sphaerotilaceae</taxon>
        <taxon>Aquincola</taxon>
    </lineage>
</organism>
<reference evidence="5" key="1">
    <citation type="submission" date="2022-05" db="EMBL/GenBank/DDBJ databases">
        <title>An RpoN-dependent PEP-CTERM gene is involved in floc formation of an Aquincola tertiaricarbonis strain.</title>
        <authorList>
            <person name="Qiu D."/>
            <person name="Xia M."/>
        </authorList>
    </citation>
    <scope>NUCLEOTIDE SEQUENCE</scope>
    <source>
        <strain evidence="5">RN12</strain>
    </source>
</reference>
<proteinExistence type="predicted"/>
<gene>
    <name evidence="5" type="ORF">MW290_22240</name>
</gene>
<feature type="domain" description="HTH marR-type" evidence="4">
    <location>
        <begin position="20"/>
        <end position="152"/>
    </location>
</feature>
<dbReference type="InterPro" id="IPR036388">
    <property type="entry name" value="WH-like_DNA-bd_sf"/>
</dbReference>
<dbReference type="RefSeq" id="WP_250199841.1">
    <property type="nucleotide sequence ID" value="NZ_CP097636.1"/>
</dbReference>
<dbReference type="Proteomes" id="UP001056201">
    <property type="component" value="Chromosome 2"/>
</dbReference>
<dbReference type="Gene3D" id="1.10.10.10">
    <property type="entry name" value="Winged helix-like DNA-binding domain superfamily/Winged helix DNA-binding domain"/>
    <property type="match status" value="1"/>
</dbReference>
<evidence type="ECO:0000256" key="1">
    <source>
        <dbReference type="ARBA" id="ARBA00023015"/>
    </source>
</evidence>
<dbReference type="InterPro" id="IPR000835">
    <property type="entry name" value="HTH_MarR-typ"/>
</dbReference>
<dbReference type="SMART" id="SM00347">
    <property type="entry name" value="HTH_MARR"/>
    <property type="match status" value="1"/>
</dbReference>
<evidence type="ECO:0000259" key="4">
    <source>
        <dbReference type="PROSITE" id="PS50995"/>
    </source>
</evidence>